<accession>A0A380CWV1</accession>
<dbReference type="EMBL" id="UGYW01000002">
    <property type="protein sequence ID" value="SUJ30335.1"/>
    <property type="molecule type" value="Genomic_DNA"/>
</dbReference>
<protein>
    <recommendedName>
        <fullName evidence="2">DUF6850 domain-containing protein</fullName>
    </recommendedName>
</protein>
<gene>
    <name evidence="3" type="ORF">NCTC11388_04753</name>
</gene>
<proteinExistence type="predicted"/>
<feature type="signal peptide" evidence="1">
    <location>
        <begin position="1"/>
        <end position="21"/>
    </location>
</feature>
<dbReference type="Proteomes" id="UP000254893">
    <property type="component" value="Unassembled WGS sequence"/>
</dbReference>
<reference evidence="3 4" key="1">
    <citation type="submission" date="2018-06" db="EMBL/GenBank/DDBJ databases">
        <authorList>
            <consortium name="Pathogen Informatics"/>
            <person name="Doyle S."/>
        </authorList>
    </citation>
    <scope>NUCLEOTIDE SEQUENCE [LARGE SCALE GENOMIC DNA]</scope>
    <source>
        <strain evidence="3 4">NCTC11388</strain>
    </source>
</reference>
<evidence type="ECO:0000256" key="1">
    <source>
        <dbReference type="SAM" id="SignalP"/>
    </source>
</evidence>
<organism evidence="3 4">
    <name type="scientific">Sphingobacterium spiritivorum</name>
    <name type="common">Flavobacterium spiritivorum</name>
    <dbReference type="NCBI Taxonomy" id="258"/>
    <lineage>
        <taxon>Bacteria</taxon>
        <taxon>Pseudomonadati</taxon>
        <taxon>Bacteroidota</taxon>
        <taxon>Sphingobacteriia</taxon>
        <taxon>Sphingobacteriales</taxon>
        <taxon>Sphingobacteriaceae</taxon>
        <taxon>Sphingobacterium</taxon>
    </lineage>
</organism>
<feature type="domain" description="DUF6850" evidence="2">
    <location>
        <begin position="43"/>
        <end position="517"/>
    </location>
</feature>
<feature type="chain" id="PRO_5016962267" description="DUF6850 domain-containing protein" evidence="1">
    <location>
        <begin position="22"/>
        <end position="520"/>
    </location>
</feature>
<dbReference type="InterPro" id="IPR049236">
    <property type="entry name" value="DUF6850"/>
</dbReference>
<keyword evidence="1" id="KW-0732">Signal</keyword>
<sequence>MKKNLFASLCFLIFTGQMATAQTVPSYDYFKAKDALSKSPNAALLRYTILPVEGETQLGAYYQAGDLRHPFSAKESQGINFSTSRYQRLKEWTYYGQFDFRTTKDKQMNMTAHTDPYRDNPYQLMDSLSGDWKKQHYDLRLKIASPGFADDRMNAGLDVQYNLKTGARQKDPRSLDNSSTLNLSPALIYKLSERQLLGLTGIYSFYKEELNIETIGNYQQHYLYRLLGAGEYQMSAPYIMTAGYSRTYRGHSFGGAVDYVYNADHIKWSTTAGYRSGYENAIDGTTYIQQAGKHRYKEYEASSCLDWKKGKYAQQVGLEWLLKDMENTEYHQIQNADTKAYETVYSSVMSTMLRNKSTLSYLISHDSPVGLTDWWLKTAVSYHSLDNRYANPQNKQIVDKLNIAVSFDKTYAKENRKGFAFQLSSAYDLLLSDELLYTDKSYSTNFVTKNVFIPAHQFYSVNTWTNSVNVKYTFGAFGKKSNQLFIKASGWLMSAMGDQGDIRKGDNRYLTQLSVGLISL</sequence>
<evidence type="ECO:0000313" key="3">
    <source>
        <dbReference type="EMBL" id="SUJ30335.1"/>
    </source>
</evidence>
<dbReference type="AlphaFoldDB" id="A0A380CWV1"/>
<name>A0A380CWV1_SPHSI</name>
<evidence type="ECO:0000259" key="2">
    <source>
        <dbReference type="Pfam" id="PF21012"/>
    </source>
</evidence>
<dbReference type="RefSeq" id="WP_115171862.1">
    <property type="nucleotide sequence ID" value="NZ_UGYW01000002.1"/>
</dbReference>
<evidence type="ECO:0000313" key="4">
    <source>
        <dbReference type="Proteomes" id="UP000254893"/>
    </source>
</evidence>
<dbReference type="Pfam" id="PF21012">
    <property type="entry name" value="DUF6850"/>
    <property type="match status" value="1"/>
</dbReference>